<dbReference type="AlphaFoldDB" id="A0A347WFN6"/>
<dbReference type="InterPro" id="IPR005475">
    <property type="entry name" value="Transketolase-like_Pyr-bd"/>
</dbReference>
<dbReference type="SMART" id="SM00861">
    <property type="entry name" value="Transket_pyr"/>
    <property type="match status" value="1"/>
</dbReference>
<dbReference type="Pfam" id="PF02780">
    <property type="entry name" value="Transketolase_C"/>
    <property type="match status" value="1"/>
</dbReference>
<dbReference type="PANTHER" id="PTHR43257:SF2">
    <property type="entry name" value="PYRUVATE DEHYDROGENASE E1 COMPONENT SUBUNIT BETA"/>
    <property type="match status" value="1"/>
</dbReference>
<comment type="cofactor">
    <cofactor evidence="1">
        <name>thiamine diphosphate</name>
        <dbReference type="ChEBI" id="CHEBI:58937"/>
    </cofactor>
</comment>
<dbReference type="Gene3D" id="3.40.50.920">
    <property type="match status" value="1"/>
</dbReference>
<dbReference type="EC" id="1.2.4.1" evidence="5"/>
<keyword evidence="6" id="KW-1185">Reference proteome</keyword>
<name>A0A347WFN6_9PROT</name>
<sequence>MLDKPEVATQRLFFREAVTRAVREEMTLDRHVMVMGQDVGAFGGSYREFDGLYKLFGPARVRDTPVAEGASIGIAAGVAAAGYRPIISITYMDFLMLGFDALINYAAKLRYKTAGRLNAPMVVKTTAGAQGQGVAHSQCIESWLMSVPGLKIVAPSTPADAYGLMKSALREDGPVVYIDHKRLFPTPGEVSLAEEFVPFGKACIRRDGTDVTLVTHGYMTRVVMQAAQSLEGEGISCEVIDLRTLSPLDIATVASSVSRTGRLVTVEEGQSTCGVGTEVACQTFERIGPRPWKRLGALRAPVSSNPVLEAACIPDAARVMAMARAVLDL</sequence>
<evidence type="ECO:0000313" key="6">
    <source>
        <dbReference type="Proteomes" id="UP000264120"/>
    </source>
</evidence>
<evidence type="ECO:0000313" key="5">
    <source>
        <dbReference type="EMBL" id="AXY23679.1"/>
    </source>
</evidence>
<keyword evidence="3" id="KW-0786">Thiamine pyrophosphate</keyword>
<dbReference type="RefSeq" id="WP_118963473.1">
    <property type="nucleotide sequence ID" value="NZ_CP023036.1"/>
</dbReference>
<proteinExistence type="predicted"/>
<accession>A0A347WFN6</accession>
<dbReference type="Pfam" id="PF02779">
    <property type="entry name" value="Transket_pyr"/>
    <property type="match status" value="1"/>
</dbReference>
<evidence type="ECO:0000256" key="1">
    <source>
        <dbReference type="ARBA" id="ARBA00001964"/>
    </source>
</evidence>
<dbReference type="Proteomes" id="UP000264120">
    <property type="component" value="Chromosome"/>
</dbReference>
<organism evidence="5 6">
    <name type="scientific">Komagataeibacter saccharivorans</name>
    <dbReference type="NCBI Taxonomy" id="265959"/>
    <lineage>
        <taxon>Bacteria</taxon>
        <taxon>Pseudomonadati</taxon>
        <taxon>Pseudomonadota</taxon>
        <taxon>Alphaproteobacteria</taxon>
        <taxon>Acetobacterales</taxon>
        <taxon>Acetobacteraceae</taxon>
        <taxon>Komagataeibacter</taxon>
    </lineage>
</organism>
<dbReference type="SUPFAM" id="SSF52518">
    <property type="entry name" value="Thiamin diphosphate-binding fold (THDP-binding)"/>
    <property type="match status" value="1"/>
</dbReference>
<evidence type="ECO:0000256" key="2">
    <source>
        <dbReference type="ARBA" id="ARBA00023002"/>
    </source>
</evidence>
<reference evidence="5 6" key="1">
    <citation type="submission" date="2017-08" db="EMBL/GenBank/DDBJ databases">
        <title>Complete genome sequence of Gluconacetobacter saccharivorans CV1 isolated from Fermented Vinegar.</title>
        <authorList>
            <person name="Kim S.-Y."/>
        </authorList>
    </citation>
    <scope>NUCLEOTIDE SEQUENCE [LARGE SCALE GENOMIC DNA]</scope>
    <source>
        <strain evidence="5 6">CV1</strain>
    </source>
</reference>
<keyword evidence="5" id="KW-0670">Pyruvate</keyword>
<dbReference type="PANTHER" id="PTHR43257">
    <property type="entry name" value="PYRUVATE DEHYDROGENASE E1 COMPONENT BETA SUBUNIT"/>
    <property type="match status" value="1"/>
</dbReference>
<protein>
    <submittedName>
        <fullName evidence="5">Pyruvate dehydrogenase E1 component subunit beta</fullName>
        <ecNumber evidence="5">1.2.4.1</ecNumber>
    </submittedName>
</protein>
<dbReference type="EMBL" id="CP023036">
    <property type="protein sequence ID" value="AXY23679.1"/>
    <property type="molecule type" value="Genomic_DNA"/>
</dbReference>
<evidence type="ECO:0000259" key="4">
    <source>
        <dbReference type="SMART" id="SM00861"/>
    </source>
</evidence>
<dbReference type="Gene3D" id="3.40.50.970">
    <property type="match status" value="1"/>
</dbReference>
<dbReference type="InterPro" id="IPR033248">
    <property type="entry name" value="Transketolase_C"/>
</dbReference>
<feature type="domain" description="Transketolase-like pyrimidine-binding" evidence="4">
    <location>
        <begin position="12"/>
        <end position="186"/>
    </location>
</feature>
<evidence type="ECO:0000256" key="3">
    <source>
        <dbReference type="ARBA" id="ARBA00023052"/>
    </source>
</evidence>
<dbReference type="InterPro" id="IPR009014">
    <property type="entry name" value="Transketo_C/PFOR_II"/>
</dbReference>
<dbReference type="OrthoDB" id="9780894at2"/>
<gene>
    <name evidence="5" type="primary">pdhB</name>
    <name evidence="5" type="ORF">CD178_02935</name>
</gene>
<dbReference type="InterPro" id="IPR029061">
    <property type="entry name" value="THDP-binding"/>
</dbReference>
<keyword evidence="2 5" id="KW-0560">Oxidoreductase</keyword>
<dbReference type="GO" id="GO:0004739">
    <property type="term" value="F:pyruvate dehydrogenase (acetyl-transferring) activity"/>
    <property type="evidence" value="ECO:0007669"/>
    <property type="project" value="UniProtKB-EC"/>
</dbReference>
<dbReference type="KEGG" id="ksc:CD178_02935"/>
<dbReference type="SUPFAM" id="SSF52922">
    <property type="entry name" value="TK C-terminal domain-like"/>
    <property type="match status" value="1"/>
</dbReference>